<comment type="caution">
    <text evidence="1">The sequence shown here is derived from an EMBL/GenBank/DDBJ whole genome shotgun (WGS) entry which is preliminary data.</text>
</comment>
<dbReference type="AlphaFoldDB" id="A0A9X0CYB0"/>
<dbReference type="InterPro" id="IPR029034">
    <property type="entry name" value="Cystine-knot_cytokine"/>
</dbReference>
<gene>
    <name evidence="1" type="ORF">OS493_020455</name>
</gene>
<reference evidence="1" key="1">
    <citation type="submission" date="2023-01" db="EMBL/GenBank/DDBJ databases">
        <title>Genome assembly of the deep-sea coral Lophelia pertusa.</title>
        <authorList>
            <person name="Herrera S."/>
            <person name="Cordes E."/>
        </authorList>
    </citation>
    <scope>NUCLEOTIDE SEQUENCE</scope>
    <source>
        <strain evidence="1">USNM1676648</strain>
        <tissue evidence="1">Polyp</tissue>
    </source>
</reference>
<dbReference type="Proteomes" id="UP001163046">
    <property type="component" value="Unassembled WGS sequence"/>
</dbReference>
<dbReference type="PANTHER" id="PTHR33995:SF7">
    <property type="entry name" value="BURSICON SUBUNIT ALPHA-RELATED"/>
    <property type="match status" value="1"/>
</dbReference>
<dbReference type="EMBL" id="MU826362">
    <property type="protein sequence ID" value="KAJ7378853.1"/>
    <property type="molecule type" value="Genomic_DNA"/>
</dbReference>
<accession>A0A9X0CYB0</accession>
<protein>
    <submittedName>
        <fullName evidence="1">Uncharacterized protein</fullName>
    </submittedName>
</protein>
<dbReference type="PANTHER" id="PTHR33995">
    <property type="entry name" value="PROTEIN CBG18546"/>
    <property type="match status" value="1"/>
</dbReference>
<evidence type="ECO:0000313" key="1">
    <source>
        <dbReference type="EMBL" id="KAJ7378853.1"/>
    </source>
</evidence>
<name>A0A9X0CYB0_9CNID</name>
<dbReference type="SUPFAM" id="SSF57501">
    <property type="entry name" value="Cystine-knot cytokines"/>
    <property type="match status" value="1"/>
</dbReference>
<proteinExistence type="predicted"/>
<sequence>MILCIVPTEEELREQLKDVGGLNKYYAAVTREEADKFQNLLPRLRPTAPREEAKPFPIIWSHLTSAVSRNRRAVSRNTDLDNNIVSSKKIRCIRRGEQTELGMVRLCSECQRVSQLSSDRFPRYINEVACDGEIPSLHEDNMCCNNRQGMCNQRFLLIDFLIRTGDYVEVPSPKPEKFLQAFKQVWKPYTQKIRSCCECQLW</sequence>
<keyword evidence="2" id="KW-1185">Reference proteome</keyword>
<evidence type="ECO:0000313" key="2">
    <source>
        <dbReference type="Proteomes" id="UP001163046"/>
    </source>
</evidence>
<organism evidence="1 2">
    <name type="scientific">Desmophyllum pertusum</name>
    <dbReference type="NCBI Taxonomy" id="174260"/>
    <lineage>
        <taxon>Eukaryota</taxon>
        <taxon>Metazoa</taxon>
        <taxon>Cnidaria</taxon>
        <taxon>Anthozoa</taxon>
        <taxon>Hexacorallia</taxon>
        <taxon>Scleractinia</taxon>
        <taxon>Caryophylliina</taxon>
        <taxon>Caryophylliidae</taxon>
        <taxon>Desmophyllum</taxon>
    </lineage>
</organism>
<dbReference type="OrthoDB" id="5977230at2759"/>